<keyword evidence="4" id="KW-1185">Reference proteome</keyword>
<protein>
    <submittedName>
        <fullName evidence="3">DUF3592 domain-containing protein</fullName>
    </submittedName>
</protein>
<gene>
    <name evidence="3" type="ORF">JK361_07915</name>
</gene>
<accession>A0ABS1NWM1</accession>
<reference evidence="3 4" key="1">
    <citation type="submission" date="2021-01" db="EMBL/GenBank/DDBJ databases">
        <title>WGS of actinomycetes isolated from Thailand.</title>
        <authorList>
            <person name="Thawai C."/>
        </authorList>
    </citation>
    <scope>NUCLEOTIDE SEQUENCE [LARGE SCALE GENOMIC DNA]</scope>
    <source>
        <strain evidence="3 4">CH5-8</strain>
    </source>
</reference>
<comment type="caution">
    <text evidence="3">The sequence shown here is derived from an EMBL/GenBank/DDBJ whole genome shotgun (WGS) entry which is preliminary data.</text>
</comment>
<evidence type="ECO:0000259" key="2">
    <source>
        <dbReference type="Pfam" id="PF12158"/>
    </source>
</evidence>
<evidence type="ECO:0000313" key="4">
    <source>
        <dbReference type="Proteomes" id="UP000621386"/>
    </source>
</evidence>
<dbReference type="Proteomes" id="UP000621386">
    <property type="component" value="Unassembled WGS sequence"/>
</dbReference>
<feature type="transmembrane region" description="Helical" evidence="1">
    <location>
        <begin position="145"/>
        <end position="169"/>
    </location>
</feature>
<evidence type="ECO:0000256" key="1">
    <source>
        <dbReference type="SAM" id="Phobius"/>
    </source>
</evidence>
<evidence type="ECO:0000313" key="3">
    <source>
        <dbReference type="EMBL" id="MBL1104522.1"/>
    </source>
</evidence>
<dbReference type="Pfam" id="PF12158">
    <property type="entry name" value="DUF3592"/>
    <property type="match status" value="1"/>
</dbReference>
<feature type="domain" description="DUF3592" evidence="2">
    <location>
        <begin position="62"/>
        <end position="141"/>
    </location>
</feature>
<feature type="transmembrane region" description="Helical" evidence="1">
    <location>
        <begin position="29"/>
        <end position="57"/>
    </location>
</feature>
<dbReference type="InterPro" id="IPR021994">
    <property type="entry name" value="DUF3592"/>
</dbReference>
<proteinExistence type="predicted"/>
<name>A0ABS1NWM1_9ACTN</name>
<keyword evidence="1" id="KW-0812">Transmembrane</keyword>
<keyword evidence="1" id="KW-1133">Transmembrane helix</keyword>
<dbReference type="EMBL" id="JAERRH010000002">
    <property type="protein sequence ID" value="MBL1104522.1"/>
    <property type="molecule type" value="Genomic_DNA"/>
</dbReference>
<sequence length="173" mass="18657">MPGIASFSLRSSERDGVQVQVRGRRARRWITFGAIAFGALFLVVGLILAGVSVSLLAHAERAPGTVVALEWRDDDNIGVSHKKRAHDGPVAYPVVEFTAEDGTRRTFRSSTGSNPPSYEKGDRVEVLYRADSPEDARINGFASLWLLPLVFGGIGLVFAGVGTVVAFVMRGRS</sequence>
<keyword evidence="1" id="KW-0472">Membrane</keyword>
<organism evidence="3 4">
    <name type="scientific">Streptomyces musisoli</name>
    <dbReference type="NCBI Taxonomy" id="2802280"/>
    <lineage>
        <taxon>Bacteria</taxon>
        <taxon>Bacillati</taxon>
        <taxon>Actinomycetota</taxon>
        <taxon>Actinomycetes</taxon>
        <taxon>Kitasatosporales</taxon>
        <taxon>Streptomycetaceae</taxon>
        <taxon>Streptomyces</taxon>
    </lineage>
</organism>